<dbReference type="Proteomes" id="UP000608513">
    <property type="component" value="Unassembled WGS sequence"/>
</dbReference>
<sequence length="418" mass="44070">MAGSSRWKDWLHGARKHAAWLLAAVLVLAVAALAAPRMLRGPKVAVLQVVQRDFVQTVVASGRVETPHRADVGVQVTGTVVAVPVAQGQTVPAGALLIELESTEARAAVSQAELAVKQAAARVRQVREVDAPNAEQAVRQAQANHEVAERTLKRNRELIAREFIGQAALDDSERAASVAQSILRTAQQQLASARPGGSNAVSADAALAQARAAAEAARARLRYTRVLAPAAGTLIARNVERGDVVQPGKPLMVLSPSGAAQLVVQIDEKNLKLLAVGQDALASADAYADQRFAAKLAYINPGIDAQRGSVEVKLDVPQPPDYLRQDMTVSVDIEVARRPAAVLVPTEAVRGIDSPAPWLLKVEDGHARRQPVKLGLRSRGWCEVLSGASAGDAVLPATGPAALQVAEGARVRAIVPQR</sequence>
<organism evidence="10 11">
    <name type="scientific">Ramlibacter cellulosilyticus</name>
    <dbReference type="NCBI Taxonomy" id="2764187"/>
    <lineage>
        <taxon>Bacteria</taxon>
        <taxon>Pseudomonadati</taxon>
        <taxon>Pseudomonadota</taxon>
        <taxon>Betaproteobacteria</taxon>
        <taxon>Burkholderiales</taxon>
        <taxon>Comamonadaceae</taxon>
        <taxon>Ramlibacter</taxon>
    </lineage>
</organism>
<evidence type="ECO:0000256" key="6">
    <source>
        <dbReference type="ARBA" id="ARBA00023054"/>
    </source>
</evidence>
<comment type="similarity">
    <text evidence="2">Belongs to the membrane fusion protein (MFP) (TC 8.A.1) family.</text>
</comment>
<reference evidence="10" key="1">
    <citation type="submission" date="2020-08" db="EMBL/GenBank/DDBJ databases">
        <title>Ramlibacter sp. USB13 16S ribosomal RNA gene genome sequencing and assembly.</title>
        <authorList>
            <person name="Kang M."/>
        </authorList>
    </citation>
    <scope>NUCLEOTIDE SEQUENCE</scope>
    <source>
        <strain evidence="10">USB13</strain>
    </source>
</reference>
<dbReference type="NCBIfam" id="TIGR01730">
    <property type="entry name" value="RND_mfp"/>
    <property type="match status" value="1"/>
</dbReference>
<dbReference type="GO" id="GO:0022857">
    <property type="term" value="F:transmembrane transporter activity"/>
    <property type="evidence" value="ECO:0007669"/>
    <property type="project" value="InterPro"/>
</dbReference>
<dbReference type="Pfam" id="PF25917">
    <property type="entry name" value="BSH_RND"/>
    <property type="match status" value="1"/>
</dbReference>
<evidence type="ECO:0000256" key="1">
    <source>
        <dbReference type="ARBA" id="ARBA00004418"/>
    </source>
</evidence>
<dbReference type="SUPFAM" id="SSF111369">
    <property type="entry name" value="HlyD-like secretion proteins"/>
    <property type="match status" value="2"/>
</dbReference>
<dbReference type="Gene3D" id="1.10.287.470">
    <property type="entry name" value="Helix hairpin bin"/>
    <property type="match status" value="2"/>
</dbReference>
<evidence type="ECO:0000256" key="5">
    <source>
        <dbReference type="ARBA" id="ARBA00022764"/>
    </source>
</evidence>
<dbReference type="Gene3D" id="2.40.50.100">
    <property type="match status" value="2"/>
</dbReference>
<dbReference type="InterPro" id="IPR058625">
    <property type="entry name" value="MdtA-like_BSH"/>
</dbReference>
<dbReference type="Gene3D" id="2.40.30.170">
    <property type="match status" value="1"/>
</dbReference>
<accession>A0A923MN94</accession>
<keyword evidence="11" id="KW-1185">Reference proteome</keyword>
<evidence type="ECO:0000256" key="2">
    <source>
        <dbReference type="ARBA" id="ARBA00009477"/>
    </source>
</evidence>
<proteinExistence type="inferred from homology"/>
<comment type="subcellular location">
    <subcellularLocation>
        <location evidence="1">Periplasm</location>
    </subcellularLocation>
</comment>
<evidence type="ECO:0000259" key="9">
    <source>
        <dbReference type="Pfam" id="PF25954"/>
    </source>
</evidence>
<keyword evidence="6 7" id="KW-0175">Coiled coil</keyword>
<dbReference type="AlphaFoldDB" id="A0A923MN94"/>
<dbReference type="EMBL" id="JACORT010000001">
    <property type="protein sequence ID" value="MBC5781801.1"/>
    <property type="molecule type" value="Genomic_DNA"/>
</dbReference>
<evidence type="ECO:0000256" key="3">
    <source>
        <dbReference type="ARBA" id="ARBA00010602"/>
    </source>
</evidence>
<name>A0A923MN94_9BURK</name>
<feature type="domain" description="Multidrug resistance protein MdtA-like barrel-sandwich hybrid" evidence="8">
    <location>
        <begin position="69"/>
        <end position="251"/>
    </location>
</feature>
<feature type="domain" description="CusB-like beta-barrel" evidence="9">
    <location>
        <begin position="262"/>
        <end position="334"/>
    </location>
</feature>
<dbReference type="InterPro" id="IPR006143">
    <property type="entry name" value="RND_pump_MFP"/>
</dbReference>
<dbReference type="GO" id="GO:0016020">
    <property type="term" value="C:membrane"/>
    <property type="evidence" value="ECO:0007669"/>
    <property type="project" value="InterPro"/>
</dbReference>
<dbReference type="RefSeq" id="WP_187074543.1">
    <property type="nucleotide sequence ID" value="NZ_JACORT010000001.1"/>
</dbReference>
<evidence type="ECO:0000313" key="11">
    <source>
        <dbReference type="Proteomes" id="UP000608513"/>
    </source>
</evidence>
<keyword evidence="4" id="KW-0732">Signal</keyword>
<dbReference type="GO" id="GO:0042597">
    <property type="term" value="C:periplasmic space"/>
    <property type="evidence" value="ECO:0007669"/>
    <property type="project" value="UniProtKB-SubCell"/>
</dbReference>
<evidence type="ECO:0000259" key="8">
    <source>
        <dbReference type="Pfam" id="PF25917"/>
    </source>
</evidence>
<gene>
    <name evidence="10" type="ORF">H8N03_02525</name>
</gene>
<protein>
    <submittedName>
        <fullName evidence="10">Efflux RND transporter periplasmic adaptor subunit</fullName>
    </submittedName>
</protein>
<dbReference type="InterPro" id="IPR058792">
    <property type="entry name" value="Beta-barrel_RND_2"/>
</dbReference>
<comment type="caution">
    <text evidence="10">The sequence shown here is derived from an EMBL/GenBank/DDBJ whole genome shotgun (WGS) entry which is preliminary data.</text>
</comment>
<evidence type="ECO:0000256" key="4">
    <source>
        <dbReference type="ARBA" id="ARBA00022729"/>
    </source>
</evidence>
<evidence type="ECO:0000313" key="10">
    <source>
        <dbReference type="EMBL" id="MBC5781801.1"/>
    </source>
</evidence>
<dbReference type="PANTHER" id="PTHR32347:SF29">
    <property type="entry name" value="UPF0194 MEMBRANE PROTEIN YBHG"/>
    <property type="match status" value="1"/>
</dbReference>
<comment type="similarity">
    <text evidence="3">Belongs to the UPF0194 family.</text>
</comment>
<evidence type="ECO:0000256" key="7">
    <source>
        <dbReference type="SAM" id="Coils"/>
    </source>
</evidence>
<dbReference type="PANTHER" id="PTHR32347">
    <property type="entry name" value="EFFLUX SYSTEM COMPONENT YKNX-RELATED"/>
    <property type="match status" value="1"/>
</dbReference>
<feature type="coiled-coil region" evidence="7">
    <location>
        <begin position="131"/>
        <end position="158"/>
    </location>
</feature>
<dbReference type="Gene3D" id="2.40.420.20">
    <property type="match status" value="1"/>
</dbReference>
<dbReference type="Pfam" id="PF25954">
    <property type="entry name" value="Beta-barrel_RND_2"/>
    <property type="match status" value="1"/>
</dbReference>
<dbReference type="InterPro" id="IPR050465">
    <property type="entry name" value="UPF0194_transport"/>
</dbReference>
<keyword evidence="5" id="KW-0574">Periplasm</keyword>